<dbReference type="EMBL" id="FIZY01000044">
    <property type="protein sequence ID" value="CZF85810.1"/>
    <property type="molecule type" value="Genomic_DNA"/>
</dbReference>
<dbReference type="Gene3D" id="2.150.10.10">
    <property type="entry name" value="Serralysin-like metalloprotease, C-terminal"/>
    <property type="match status" value="2"/>
</dbReference>
<evidence type="ECO:0000256" key="2">
    <source>
        <dbReference type="SAM" id="MobiDB-lite"/>
    </source>
</evidence>
<dbReference type="NCBIfam" id="TIGR03661">
    <property type="entry name" value="T1SS_VCA0849"/>
    <property type="match status" value="2"/>
</dbReference>
<feature type="region of interest" description="Disordered" evidence="2">
    <location>
        <begin position="456"/>
        <end position="484"/>
    </location>
</feature>
<accession>A0A128FGX1</accession>
<dbReference type="EC" id="5.1.3.-" evidence="4"/>
<name>A0A128FGX1_9GAMM</name>
<dbReference type="NCBIfam" id="NF033682">
    <property type="entry name" value="retention_LapA"/>
    <property type="match status" value="1"/>
</dbReference>
<dbReference type="Proteomes" id="UP000073601">
    <property type="component" value="Unassembled WGS sequence"/>
</dbReference>
<dbReference type="InterPro" id="IPR040853">
    <property type="entry name" value="RapA2_cadherin-like"/>
</dbReference>
<keyword evidence="1" id="KW-0106">Calcium</keyword>
<evidence type="ECO:0000256" key="1">
    <source>
        <dbReference type="ARBA" id="ARBA00022837"/>
    </source>
</evidence>
<dbReference type="InterPro" id="IPR001343">
    <property type="entry name" value="Hemolysn_Ca-bd"/>
</dbReference>
<protein>
    <submittedName>
        <fullName evidence="4">Poly(Beta-D-mannuronate) C5 epimerase 1</fullName>
        <ecNumber evidence="4">5.1.3.-</ecNumber>
    </submittedName>
</protein>
<evidence type="ECO:0000313" key="4">
    <source>
        <dbReference type="EMBL" id="CZF85810.1"/>
    </source>
</evidence>
<evidence type="ECO:0000313" key="5">
    <source>
        <dbReference type="Proteomes" id="UP000073601"/>
    </source>
</evidence>
<dbReference type="InterPro" id="IPR019960">
    <property type="entry name" value="T1SS_VCA0849"/>
</dbReference>
<feature type="domain" description="RapA2 cadherin-like" evidence="3">
    <location>
        <begin position="2430"/>
        <end position="2487"/>
    </location>
</feature>
<evidence type="ECO:0000259" key="3">
    <source>
        <dbReference type="Pfam" id="PF17803"/>
    </source>
</evidence>
<organism evidence="4 5">
    <name type="scientific">Grimontia marina</name>
    <dbReference type="NCBI Taxonomy" id="646534"/>
    <lineage>
        <taxon>Bacteria</taxon>
        <taxon>Pseudomonadati</taxon>
        <taxon>Pseudomonadota</taxon>
        <taxon>Gammaproteobacteria</taxon>
        <taxon>Vibrionales</taxon>
        <taxon>Vibrionaceae</taxon>
        <taxon>Grimontia</taxon>
    </lineage>
</organism>
<keyword evidence="5" id="KW-1185">Reference proteome</keyword>
<dbReference type="PRINTS" id="PR00313">
    <property type="entry name" value="CABNDNGRPT"/>
</dbReference>
<dbReference type="SUPFAM" id="SSF51120">
    <property type="entry name" value="beta-Roll"/>
    <property type="match status" value="2"/>
</dbReference>
<keyword evidence="4" id="KW-0413">Isomerase</keyword>
<proteinExistence type="predicted"/>
<dbReference type="GO" id="GO:0005509">
    <property type="term" value="F:calcium ion binding"/>
    <property type="evidence" value="ECO:0007669"/>
    <property type="project" value="InterPro"/>
</dbReference>
<dbReference type="RefSeq" id="WP_062713194.1">
    <property type="nucleotide sequence ID" value="NZ_CAWRCI010000044.1"/>
</dbReference>
<dbReference type="InterPro" id="IPR047777">
    <property type="entry name" value="LapA-like_RM"/>
</dbReference>
<sequence length="3068" mass="318195">MIGHEFDVGFSVDKVDGQAFLVGDDTRIFSLRAGMQIAANQVVLTNENSSVVVSNEGQRFVFDSRCASCLVPLSDTEFAQHSANHNVTFNGDALNSDIPIDIDIAQLQQLIVEGVDPTEAFEETAAGAGADSANAGFIVIDYGYAATLTEAGFDTAGPLGALNDNRDFLGGDDGGPLPNIDAEGGQSALLSVTEGDLGSSSYGAPDTTSFVIEAGTQALLPGSLQIAPGDLAAFEAELAQITANGEAVVFTRQTSVVGSGTATFTLTGTVDGEVVVELAVVATQSGNSLNINATLTQNGPLDHTTGSGTYVNIDGDRISINLPLQVADTGGDLMQSPAQLTLESNDGAAPARGEATVELTEVAASGADNTASTTDGVDLGSDSIVSVNFDATAAEAQFAGITSHGSPTVVDTSVPGVITLYTDNGGTPEKVLEISLKPSETPGEPAEYSVTQYHPFDQHADSDGDGDDNSTTFTVPFTVTDADGDISGESEVSFKLIDGEVAQGGDRKGLDDKPLDLISIQEQNTPMDASMSNSQSGTVTIDAATDRLDPTTLALAELDDLKSELEELKNNDGDNVDSVTVTTTTDANGNPTHVITASINGVSVLAIEIAAKQGADGLGIELDSKITQYQPLIHPKDSATENTEGKVTADGEQIMIKVPVQVADTDGDLLVDPTDPNKEAPRVINFVVNDDDSAIYTLSTAEAVRVDESGIDDGDSAHQGSKASGTLNIDTKDDGGQDLSLEADKSSGDEITGYGLKSDYVTFSDGSPVRAVFSSPGSGSSENGKPVFLKKDPDSASEPMTYIGVADDGAGNERKVFSIDIYQDGRFEFTLLSAVVHPEGDGQNEITFNLKGFAVDADGDETGLINIPIIVTDDVPRTQGNLSLDLDNDETGALTATVDVFSLTNSTSVPGIDDLSGADASTFITRIYDGTKWVDDISPTTATTVDIFSSTGVKLGTVKIDPGSEPIGNIVFTMDPGLANPRDLEDQVFQYEVRDFDGDTATGQITLGLIDQTPTLTIAPGTSGVITGTEDQGQKDTNTESTGVNGSAGVPINMQLNIGDNDLGETLEEGGRLVLNGEVTLTTRDEAGDIGGTFYFNGVEIVADADGNIVLNSDMFEAASTDEPIIFNLSGVTFVPDPDYSSYDGSDIIQFDVELDVNSHTPVKSATPMEITVQGVADVPTLSLIGEAADGVYEVDEDHQRFGVNDFTLEDLFKGALQDTDGSETLSYEFTLTPDMGELLGGGSALTGSNGSYVLTDPSRLGEVRFVPDADFSGDITLTVKAISTESSPHSVEEASTETSLILRVEPKADDARLTVQRVFGNEDAGNPTPEIAEGGAISLAGKISLTGTDDDGSETLFVRIFDLPAGAVLQLNEGGTITTLTDTSRVSVDDIDKLEIIPPVHSNENFTIKVEGIVVDSATDTGNDERIISATSMDVIITGVADTPEFSVENPGTGAGQWQVDDTTGNVSTTVPEDGVNGDGLVAIDFNVVSGEKAEAPTDTSESLSLIIIDPPEGASFVIKNDDGSLTEMELAFAGWETNDADMSAPRYTVDLAVIKEQDVYVKLPPHSTEDIQINTRLIATENDGDAKSVDRVIEVKIDPPVIDAAATYTNNESSGLEDQWINIVWQPDLTIEDAPDSTALGVVEEVVGATISGFAGTDSVQLVKGSDVITLTPVGGEITLTEAQIADGYQLQVKRAEHSDVDLTLTTEVTVRQDDFEGGSQAEKTVTGVVNVNVIATVETEGVELQLLQGTSPVTEITTDSDGRIDLTDGLNFVHPDDSSNESVIRIVITDLAEGFYVENGIADGEDGWIISDPNNFSIIAPPNSSGQTTFTITAMVQDAGDAGEGDASAMRPISTSVITLNYTNNNTDFESAHQIVAPTSPVVIEGDEDNPISLEALGNAISYPTGTSDDVEFDQITVVINCADVPAGAVISGAQYHIDNDTYVFEVPGRQEGGAPYPSGIDLSGLSITAPTDFAGELNIPLTFVSVDTQSGDTETTDVSVQLNVKPLADVPPPVGAEQPSDSASVLEFTLSVNGTSGLNDQDPPQPLEPGDTEGSYPGQALEDGLISLNLSASLADTDSANGEEKVSAAVLTVPASSGVFVRDDGTETISITLTGAELSDISFKPAEDFSGVVEIAAQLTITDTATTGTDSRDVNTTLSFEVTPVNDEVTFTKDGTQVVEGEVVEIEGTEDQFDGISLADLGASFNDLDGSETLSSLSISNVPEGFTLSSPANNAGGGVWIIAGSNIADLSSLSELKIIAPNDFSGDVDLLMTVYTKEAGASFVVGQSQDLSLTVDPAGDGANVFAAGAASTTEDIAVDLDIEISAKDDRESLPAGPGFIENGPETLLITVTNVPEGAQLVLPDGVTGTVTPETSDGGDVVITVAATELNGLTFVPPQDGNGTYTLDLAIQTVDNGAVSEDVVNKQITVNVSAVNDAPVNILSDSYQAEEDTVLTITDLQVEDVDVRDGNGIVKVELSVGAGSSLTLPDMADTTDITVTGDGTGSLTLRGNIDLINALLASGVEYRFAGENTSGEDSLTMKTFDEATAGEQGSGGKKFDLDTVSIVVAPKSDLPELTAATQLASMRAATGTLVPLLGLMTSLVDPIENEFSLTFSGMDAAAEIVDAAGTPVGTNNGDGTWSFSQTELETLTLSDLNIRFSAQPTGDITVTALSDVGDGDPQQAALTINVNVVDTETTGELNAADNSADNLVVDGAANTQVHGGEGEDIVVGGLGEDILVGGAGNDEMRGGEIGGTGDDVKDTFKWQSGDFGTAAAAATDTIKDFEAGVDVIDISEAFESAGIITFTDLANRLDIQTVDGNTRIQVLDDTAAPIQNIIVEGVTLNTLLGMDATGLTQDEILESMMMAGQLVVFDPATTQFGTEADETLTAGDDGERIYAGAGDDTVTGGLGDDILVGDDGEDILSGGDGADILAGGAGNDTMTGGAGDDTYTWAESDVDVTTLTVDTITDFDVGTETTGDKLDISALLPEAVDGSSSIEQLLDYIRPEAGADGSLTLHISQTAGSMESQDIVLDSVGLSDLGLANGATTTQILTELVQLQTLKLD</sequence>
<dbReference type="Pfam" id="PF00353">
    <property type="entry name" value="HemolysinCabind"/>
    <property type="match status" value="3"/>
</dbReference>
<gene>
    <name evidence="4" type="primary">algE1_2</name>
    <name evidence="4" type="ORF">GMA8713_03843</name>
</gene>
<dbReference type="Pfam" id="PF17803">
    <property type="entry name" value="Cadherin_4"/>
    <property type="match status" value="1"/>
</dbReference>
<feature type="region of interest" description="Disordered" evidence="2">
    <location>
        <begin position="2037"/>
        <end position="2059"/>
    </location>
</feature>
<dbReference type="GO" id="GO:0016853">
    <property type="term" value="F:isomerase activity"/>
    <property type="evidence" value="ECO:0007669"/>
    <property type="project" value="UniProtKB-KW"/>
</dbReference>
<dbReference type="OrthoDB" id="5649378at2"/>
<dbReference type="PROSITE" id="PS00330">
    <property type="entry name" value="HEMOLYSIN_CALCIUM"/>
    <property type="match status" value="2"/>
</dbReference>
<dbReference type="GO" id="GO:0005615">
    <property type="term" value="C:extracellular space"/>
    <property type="evidence" value="ECO:0007669"/>
    <property type="project" value="InterPro"/>
</dbReference>
<dbReference type="InterPro" id="IPR018511">
    <property type="entry name" value="Hemolysin-typ_Ca-bd_CS"/>
</dbReference>
<reference evidence="5" key="1">
    <citation type="submission" date="2016-02" db="EMBL/GenBank/DDBJ databases">
        <authorList>
            <person name="Rodrigo-Torres Lidia"/>
            <person name="Arahal R.David."/>
        </authorList>
    </citation>
    <scope>NUCLEOTIDE SEQUENCE [LARGE SCALE GENOMIC DNA]</scope>
    <source>
        <strain evidence="5">CECT 8713</strain>
    </source>
</reference>
<feature type="region of interest" description="Disordered" evidence="2">
    <location>
        <begin position="710"/>
        <end position="748"/>
    </location>
</feature>
<dbReference type="InterPro" id="IPR011049">
    <property type="entry name" value="Serralysin-like_metalloprot_C"/>
</dbReference>
<feature type="region of interest" description="Disordered" evidence="2">
    <location>
        <begin position="1023"/>
        <end position="1047"/>
    </location>
</feature>
<feature type="compositionally biased region" description="Polar residues" evidence="2">
    <location>
        <begin position="718"/>
        <end position="729"/>
    </location>
</feature>